<evidence type="ECO:0000256" key="1">
    <source>
        <dbReference type="SAM" id="Phobius"/>
    </source>
</evidence>
<keyword evidence="3" id="KW-1185">Reference proteome</keyword>
<dbReference type="InterPro" id="IPR021484">
    <property type="entry name" value="DUF3137"/>
</dbReference>
<keyword evidence="1" id="KW-0812">Transmembrane</keyword>
<feature type="transmembrane region" description="Helical" evidence="1">
    <location>
        <begin position="58"/>
        <end position="78"/>
    </location>
</feature>
<dbReference type="OrthoDB" id="4960523at2"/>
<dbReference type="RefSeq" id="WP_099151975.1">
    <property type="nucleotide sequence ID" value="NZ_PDUD01000025.1"/>
</dbReference>
<organism evidence="2 3">
    <name type="scientific">Flavilitoribacter nigricans (strain ATCC 23147 / DSM 23189 / NBRC 102662 / NCIMB 1420 / SS-2)</name>
    <name type="common">Lewinella nigricans</name>
    <dbReference type="NCBI Taxonomy" id="1122177"/>
    <lineage>
        <taxon>Bacteria</taxon>
        <taxon>Pseudomonadati</taxon>
        <taxon>Bacteroidota</taxon>
        <taxon>Saprospiria</taxon>
        <taxon>Saprospirales</taxon>
        <taxon>Lewinellaceae</taxon>
        <taxon>Flavilitoribacter</taxon>
    </lineage>
</organism>
<feature type="transmembrane region" description="Helical" evidence="1">
    <location>
        <begin position="35"/>
        <end position="52"/>
    </location>
</feature>
<dbReference type="Pfam" id="PF11335">
    <property type="entry name" value="DUF3137"/>
    <property type="match status" value="1"/>
</dbReference>
<keyword evidence="1" id="KW-1133">Transmembrane helix</keyword>
<protein>
    <recommendedName>
        <fullName evidence="4">DUF3137 domain-containing protein</fullName>
    </recommendedName>
</protein>
<sequence length="314" mass="36910">MEEDPFVKRLEEFRLYYNHTIHPELVRQERARARLLRLIGFSIFLLLALFVLELIIGIWVVAMFLSIPIVIYIGFLVVQVREFIQGFKPNVMRLILDFMGQMPNYSELHYEPDKSITKTQFLSSGLFATKAEFFLGEDYIKGQVSLMPFEMSELLVRQVSQVGNQLDTVFEGVFLTSTFSEETQGSIRIWPRHRRQYHTRAIKEFTWTGAINVEDEILNEAFRNQFVVYATEDTHVVGILSEPMQAAILDYVEKTGKDIYIAFDDRKVFAGITEPRDLLEPSIFFTNLRFDLIREFYEDVFLILRVVMYFDQTR</sequence>
<comment type="caution">
    <text evidence="2">The sequence shown here is derived from an EMBL/GenBank/DDBJ whole genome shotgun (WGS) entry which is preliminary data.</text>
</comment>
<evidence type="ECO:0000313" key="2">
    <source>
        <dbReference type="EMBL" id="PHN04401.1"/>
    </source>
</evidence>
<proteinExistence type="predicted"/>
<reference evidence="2 3" key="1">
    <citation type="submission" date="2017-10" db="EMBL/GenBank/DDBJ databases">
        <title>The draft genome sequence of Lewinella nigricans NBRC 102662.</title>
        <authorList>
            <person name="Wang K."/>
        </authorList>
    </citation>
    <scope>NUCLEOTIDE SEQUENCE [LARGE SCALE GENOMIC DNA]</scope>
    <source>
        <strain evidence="2 3">NBRC 102662</strain>
    </source>
</reference>
<dbReference type="EMBL" id="PDUD01000025">
    <property type="protein sequence ID" value="PHN04401.1"/>
    <property type="molecule type" value="Genomic_DNA"/>
</dbReference>
<accession>A0A2D0N7A8</accession>
<evidence type="ECO:0000313" key="3">
    <source>
        <dbReference type="Proteomes" id="UP000223913"/>
    </source>
</evidence>
<name>A0A2D0N7A8_FLAN2</name>
<gene>
    <name evidence="2" type="ORF">CRP01_20540</name>
</gene>
<dbReference type="Proteomes" id="UP000223913">
    <property type="component" value="Unassembled WGS sequence"/>
</dbReference>
<dbReference type="AlphaFoldDB" id="A0A2D0N7A8"/>
<evidence type="ECO:0008006" key="4">
    <source>
        <dbReference type="Google" id="ProtNLM"/>
    </source>
</evidence>
<keyword evidence="1" id="KW-0472">Membrane</keyword>